<dbReference type="PANTHER" id="PTHR30544:SF5">
    <property type="entry name" value="RADICAL SAM CORE DOMAIN-CONTAINING PROTEIN"/>
    <property type="match status" value="1"/>
</dbReference>
<comment type="similarity">
    <text evidence="12">Belongs to the radical SAM superfamily. RlmN family.</text>
</comment>
<keyword evidence="7 12" id="KW-0949">S-adenosyl-L-methionine</keyword>
<evidence type="ECO:0000256" key="7">
    <source>
        <dbReference type="ARBA" id="ARBA00022691"/>
    </source>
</evidence>
<dbReference type="PROSITE" id="PS51918">
    <property type="entry name" value="RADICAL_SAM"/>
    <property type="match status" value="1"/>
</dbReference>
<dbReference type="PIRSF" id="PIRSF006004">
    <property type="entry name" value="CHP00048"/>
    <property type="match status" value="1"/>
</dbReference>
<evidence type="ECO:0000256" key="1">
    <source>
        <dbReference type="ARBA" id="ARBA00004496"/>
    </source>
</evidence>
<comment type="catalytic activity">
    <reaction evidence="12">
        <text>adenosine(2503) in 23S rRNA + 2 reduced [2Fe-2S]-[ferredoxin] + 2 S-adenosyl-L-methionine = 2-methyladenosine(2503) in 23S rRNA + 5'-deoxyadenosine + L-methionine + 2 oxidized [2Fe-2S]-[ferredoxin] + S-adenosyl-L-homocysteine</text>
        <dbReference type="Rhea" id="RHEA:42916"/>
        <dbReference type="Rhea" id="RHEA-COMP:10000"/>
        <dbReference type="Rhea" id="RHEA-COMP:10001"/>
        <dbReference type="Rhea" id="RHEA-COMP:10152"/>
        <dbReference type="Rhea" id="RHEA-COMP:10282"/>
        <dbReference type="ChEBI" id="CHEBI:17319"/>
        <dbReference type="ChEBI" id="CHEBI:33737"/>
        <dbReference type="ChEBI" id="CHEBI:33738"/>
        <dbReference type="ChEBI" id="CHEBI:57844"/>
        <dbReference type="ChEBI" id="CHEBI:57856"/>
        <dbReference type="ChEBI" id="CHEBI:59789"/>
        <dbReference type="ChEBI" id="CHEBI:74411"/>
        <dbReference type="ChEBI" id="CHEBI:74497"/>
        <dbReference type="EC" id="2.1.1.192"/>
    </reaction>
</comment>
<dbReference type="GO" id="GO:0070475">
    <property type="term" value="P:rRNA base methylation"/>
    <property type="evidence" value="ECO:0007669"/>
    <property type="project" value="UniProtKB-UniRule"/>
</dbReference>
<evidence type="ECO:0000256" key="2">
    <source>
        <dbReference type="ARBA" id="ARBA00022485"/>
    </source>
</evidence>
<comment type="function">
    <text evidence="12">Specifically methylates position 2 of adenine 2503 in 23S rRNA and position 2 of adenine 37 in tRNAs.</text>
</comment>
<reference evidence="14" key="1">
    <citation type="submission" date="2019-09" db="EMBL/GenBank/DDBJ databases">
        <title>Characterisation of the sponge microbiome using genome-centric metagenomics.</title>
        <authorList>
            <person name="Engelberts J.P."/>
            <person name="Robbins S.J."/>
            <person name="De Goeij J.M."/>
            <person name="Aranda M."/>
            <person name="Bell S.C."/>
            <person name="Webster N.S."/>
        </authorList>
    </citation>
    <scope>NUCLEOTIDE SEQUENCE</scope>
    <source>
        <strain evidence="14">SB0662_bin_9</strain>
    </source>
</reference>
<dbReference type="AlphaFoldDB" id="A0A6B1DQX9"/>
<dbReference type="FunFam" id="3.20.20.70:FF:000014">
    <property type="entry name" value="Probable dual-specificity RNA methyltransferase RlmN"/>
    <property type="match status" value="1"/>
</dbReference>
<dbReference type="GO" id="GO:0030488">
    <property type="term" value="P:tRNA methylation"/>
    <property type="evidence" value="ECO:0007669"/>
    <property type="project" value="UniProtKB-UniRule"/>
</dbReference>
<comment type="cofactor">
    <cofactor evidence="12">
        <name>[4Fe-4S] cluster</name>
        <dbReference type="ChEBI" id="CHEBI:49883"/>
    </cofactor>
    <text evidence="12">Binds 1 [4Fe-4S] cluster. The cluster is coordinated with 3 cysteines and an exchangeable S-adenosyl-L-methionine.</text>
</comment>
<dbReference type="EC" id="2.1.1.192" evidence="12"/>
<evidence type="ECO:0000256" key="12">
    <source>
        <dbReference type="HAMAP-Rule" id="MF_01849"/>
    </source>
</evidence>
<evidence type="ECO:0000256" key="3">
    <source>
        <dbReference type="ARBA" id="ARBA00022490"/>
    </source>
</evidence>
<evidence type="ECO:0000256" key="10">
    <source>
        <dbReference type="ARBA" id="ARBA00023004"/>
    </source>
</evidence>
<dbReference type="GO" id="GO:0019843">
    <property type="term" value="F:rRNA binding"/>
    <property type="evidence" value="ECO:0007669"/>
    <property type="project" value="UniProtKB-UniRule"/>
</dbReference>
<evidence type="ECO:0000256" key="5">
    <source>
        <dbReference type="ARBA" id="ARBA00022603"/>
    </source>
</evidence>
<comment type="caution">
    <text evidence="12">Lacks conserved residue(s) required for the propagation of feature annotation.</text>
</comment>
<dbReference type="SUPFAM" id="SSF102114">
    <property type="entry name" value="Radical SAM enzymes"/>
    <property type="match status" value="1"/>
</dbReference>
<keyword evidence="9 12" id="KW-0479">Metal-binding</keyword>
<dbReference type="GO" id="GO:0005737">
    <property type="term" value="C:cytoplasm"/>
    <property type="evidence" value="ECO:0007669"/>
    <property type="project" value="UniProtKB-SubCell"/>
</dbReference>
<feature type="binding site" evidence="12">
    <location>
        <position position="303"/>
    </location>
    <ligand>
        <name>S-adenosyl-L-methionine</name>
        <dbReference type="ChEBI" id="CHEBI:59789"/>
    </ligand>
</feature>
<dbReference type="InterPro" id="IPR004383">
    <property type="entry name" value="rRNA_lsu_MTrfase_RlmN/Cfr"/>
</dbReference>
<dbReference type="EMBL" id="VXPY01000013">
    <property type="protein sequence ID" value="MYD89183.1"/>
    <property type="molecule type" value="Genomic_DNA"/>
</dbReference>
<dbReference type="GO" id="GO:0046872">
    <property type="term" value="F:metal ion binding"/>
    <property type="evidence" value="ECO:0007669"/>
    <property type="project" value="UniProtKB-KW"/>
</dbReference>
<dbReference type="InterPro" id="IPR013785">
    <property type="entry name" value="Aldolase_TIM"/>
</dbReference>
<evidence type="ECO:0000256" key="11">
    <source>
        <dbReference type="ARBA" id="ARBA00023014"/>
    </source>
</evidence>
<protein>
    <recommendedName>
        <fullName evidence="12">Probable dual-specificity RNA methyltransferase RlmN</fullName>
        <ecNumber evidence="12">2.1.1.192</ecNumber>
    </recommendedName>
    <alternativeName>
        <fullName evidence="12">23S rRNA (adenine(2503)-C(2))-methyltransferase</fullName>
    </alternativeName>
    <alternativeName>
        <fullName evidence="12">23S rRNA m2A2503 methyltransferase</fullName>
    </alternativeName>
    <alternativeName>
        <fullName evidence="12">Ribosomal RNA large subunit methyltransferase N</fullName>
    </alternativeName>
    <alternativeName>
        <fullName evidence="12">tRNA (adenine(37)-C(2))-methyltransferase</fullName>
    </alternativeName>
    <alternativeName>
        <fullName evidence="12">tRNA m2A37 methyltransferase</fullName>
    </alternativeName>
</protein>
<feature type="domain" description="Radical SAM core" evidence="13">
    <location>
        <begin position="97"/>
        <end position="341"/>
    </location>
</feature>
<dbReference type="Gene3D" id="1.10.150.530">
    <property type="match status" value="1"/>
</dbReference>
<comment type="caution">
    <text evidence="14">The sequence shown here is derived from an EMBL/GenBank/DDBJ whole genome shotgun (WGS) entry which is preliminary data.</text>
</comment>
<dbReference type="PANTHER" id="PTHR30544">
    <property type="entry name" value="23S RRNA METHYLTRANSFERASE"/>
    <property type="match status" value="1"/>
</dbReference>
<evidence type="ECO:0000256" key="6">
    <source>
        <dbReference type="ARBA" id="ARBA00022679"/>
    </source>
</evidence>
<evidence type="ECO:0000313" key="14">
    <source>
        <dbReference type="EMBL" id="MYD89183.1"/>
    </source>
</evidence>
<dbReference type="Pfam" id="PF21016">
    <property type="entry name" value="RlmN_N"/>
    <property type="match status" value="1"/>
</dbReference>
<feature type="active site" description="Proton acceptor" evidence="12">
    <location>
        <position position="91"/>
    </location>
</feature>
<dbReference type="InterPro" id="IPR007197">
    <property type="entry name" value="rSAM"/>
</dbReference>
<dbReference type="SFLD" id="SFLDG01062">
    <property type="entry name" value="methyltransferase_(Class_A)"/>
    <property type="match status" value="1"/>
</dbReference>
<evidence type="ECO:0000256" key="4">
    <source>
        <dbReference type="ARBA" id="ARBA00022552"/>
    </source>
</evidence>
<feature type="binding site" evidence="12">
    <location>
        <position position="115"/>
    </location>
    <ligand>
        <name>[4Fe-4S] cluster</name>
        <dbReference type="ChEBI" id="CHEBI:49883"/>
        <note>4Fe-4S-S-AdoMet</note>
    </ligand>
</feature>
<dbReference type="Pfam" id="PF04055">
    <property type="entry name" value="Radical_SAM"/>
    <property type="match status" value="1"/>
</dbReference>
<keyword evidence="4 12" id="KW-0698">rRNA processing</keyword>
<dbReference type="SFLD" id="SFLDS00029">
    <property type="entry name" value="Radical_SAM"/>
    <property type="match status" value="1"/>
</dbReference>
<gene>
    <name evidence="12 14" type="primary">rlmN</name>
    <name evidence="14" type="ORF">F4Y08_02420</name>
</gene>
<name>A0A6B1DQX9_9CHLR</name>
<keyword evidence="12" id="KW-1015">Disulfide bond</keyword>
<keyword evidence="11 12" id="KW-0411">Iron-sulfur</keyword>
<dbReference type="InterPro" id="IPR058240">
    <property type="entry name" value="rSAM_sf"/>
</dbReference>
<feature type="binding site" evidence="12">
    <location>
        <position position="111"/>
    </location>
    <ligand>
        <name>[4Fe-4S] cluster</name>
        <dbReference type="ChEBI" id="CHEBI:49883"/>
        <note>4Fe-4S-S-AdoMet</note>
    </ligand>
</feature>
<dbReference type="SFLD" id="SFLDF00275">
    <property type="entry name" value="adenosine_C2_methyltransferase"/>
    <property type="match status" value="1"/>
</dbReference>
<dbReference type="InterPro" id="IPR040072">
    <property type="entry name" value="Methyltransferase_A"/>
</dbReference>
<dbReference type="CDD" id="cd01335">
    <property type="entry name" value="Radical_SAM"/>
    <property type="match status" value="1"/>
</dbReference>
<keyword evidence="8 12" id="KW-0819">tRNA processing</keyword>
<accession>A0A6B1DQX9</accession>
<feature type="binding site" evidence="12">
    <location>
        <begin position="227"/>
        <end position="229"/>
    </location>
    <ligand>
        <name>S-adenosyl-L-methionine</name>
        <dbReference type="ChEBI" id="CHEBI:59789"/>
    </ligand>
</feature>
<proteinExistence type="inferred from homology"/>
<dbReference type="GO" id="GO:0000049">
    <property type="term" value="F:tRNA binding"/>
    <property type="evidence" value="ECO:0007669"/>
    <property type="project" value="UniProtKB-UniRule"/>
</dbReference>
<evidence type="ECO:0000256" key="9">
    <source>
        <dbReference type="ARBA" id="ARBA00022723"/>
    </source>
</evidence>
<dbReference type="Gene3D" id="3.20.20.70">
    <property type="entry name" value="Aldolase class I"/>
    <property type="match status" value="1"/>
</dbReference>
<dbReference type="NCBIfam" id="TIGR00048">
    <property type="entry name" value="rRNA_mod_RlmN"/>
    <property type="match status" value="1"/>
</dbReference>
<keyword evidence="3 12" id="KW-0963">Cytoplasm</keyword>
<feature type="binding site" evidence="12">
    <location>
        <position position="204"/>
    </location>
    <ligand>
        <name>S-adenosyl-L-methionine</name>
        <dbReference type="ChEBI" id="CHEBI:59789"/>
    </ligand>
</feature>
<evidence type="ECO:0000256" key="8">
    <source>
        <dbReference type="ARBA" id="ARBA00022694"/>
    </source>
</evidence>
<keyword evidence="6 12" id="KW-0808">Transferase</keyword>
<feature type="binding site" evidence="12">
    <location>
        <begin position="172"/>
        <end position="173"/>
    </location>
    <ligand>
        <name>S-adenosyl-L-methionine</name>
        <dbReference type="ChEBI" id="CHEBI:59789"/>
    </ligand>
</feature>
<keyword evidence="10 12" id="KW-0408">Iron</keyword>
<keyword evidence="5 12" id="KW-0489">Methyltransferase</keyword>
<comment type="catalytic activity">
    <reaction evidence="12">
        <text>adenosine(37) in tRNA + 2 reduced [2Fe-2S]-[ferredoxin] + 2 S-adenosyl-L-methionine = 2-methyladenosine(37) in tRNA + 5'-deoxyadenosine + L-methionine + 2 oxidized [2Fe-2S]-[ferredoxin] + S-adenosyl-L-homocysteine</text>
        <dbReference type="Rhea" id="RHEA:43332"/>
        <dbReference type="Rhea" id="RHEA-COMP:10000"/>
        <dbReference type="Rhea" id="RHEA-COMP:10001"/>
        <dbReference type="Rhea" id="RHEA-COMP:10162"/>
        <dbReference type="Rhea" id="RHEA-COMP:10485"/>
        <dbReference type="ChEBI" id="CHEBI:17319"/>
        <dbReference type="ChEBI" id="CHEBI:33737"/>
        <dbReference type="ChEBI" id="CHEBI:33738"/>
        <dbReference type="ChEBI" id="CHEBI:57844"/>
        <dbReference type="ChEBI" id="CHEBI:57856"/>
        <dbReference type="ChEBI" id="CHEBI:59789"/>
        <dbReference type="ChEBI" id="CHEBI:74411"/>
        <dbReference type="ChEBI" id="CHEBI:74497"/>
        <dbReference type="EC" id="2.1.1.192"/>
    </reaction>
</comment>
<dbReference type="GO" id="GO:0002935">
    <property type="term" value="F:tRNA (adenine(37)-C2)-methyltransferase activity"/>
    <property type="evidence" value="ECO:0007669"/>
    <property type="project" value="UniProtKB-UniRule"/>
</dbReference>
<comment type="subcellular location">
    <subcellularLocation>
        <location evidence="1 12">Cytoplasm</location>
    </subcellularLocation>
</comment>
<keyword evidence="2 12" id="KW-0004">4Fe-4S</keyword>
<dbReference type="GO" id="GO:0070040">
    <property type="term" value="F:rRNA (adenine(2503)-C2-)-methyltransferase activity"/>
    <property type="evidence" value="ECO:0007669"/>
    <property type="project" value="UniProtKB-UniRule"/>
</dbReference>
<dbReference type="InterPro" id="IPR048641">
    <property type="entry name" value="RlmN_N"/>
</dbReference>
<dbReference type="GO" id="GO:0051539">
    <property type="term" value="F:4 iron, 4 sulfur cluster binding"/>
    <property type="evidence" value="ECO:0007669"/>
    <property type="project" value="UniProtKB-UniRule"/>
</dbReference>
<feature type="active site" description="S-methylcysteine intermediate" evidence="12">
    <location>
        <position position="346"/>
    </location>
</feature>
<comment type="miscellaneous">
    <text evidence="12">Reaction proceeds by a ping-pong mechanism involving intermediate methylation of a conserved cysteine residue.</text>
</comment>
<organism evidence="14">
    <name type="scientific">Caldilineaceae bacterium SB0662_bin_9</name>
    <dbReference type="NCBI Taxonomy" id="2605258"/>
    <lineage>
        <taxon>Bacteria</taxon>
        <taxon>Bacillati</taxon>
        <taxon>Chloroflexota</taxon>
        <taxon>Caldilineae</taxon>
        <taxon>Caldilineales</taxon>
        <taxon>Caldilineaceae</taxon>
    </lineage>
</organism>
<feature type="binding site" evidence="12">
    <location>
        <position position="118"/>
    </location>
    <ligand>
        <name>[4Fe-4S] cluster</name>
        <dbReference type="ChEBI" id="CHEBI:49883"/>
        <note>4Fe-4S-S-AdoMet</note>
    </ligand>
</feature>
<dbReference type="HAMAP" id="MF_01849">
    <property type="entry name" value="RNA_methyltr_RlmN"/>
    <property type="match status" value="1"/>
</dbReference>
<evidence type="ECO:0000259" key="13">
    <source>
        <dbReference type="PROSITE" id="PS51918"/>
    </source>
</evidence>
<sequence>MRSLIDLSWDDLVGLLAAWGYPAYRARQIRSWVFGQYVEASEQMVNLPGSLRRQLADWGSVWPLEIADSRLSRSGDTLKVLFRLADGATIEAVLMLYDRRRTLCISSQAGCAMGCTFCATGLDGLTRNLTAGEIVGQVLALSSLLAQRRDLATDRARANGSRVSNVVFMGMGEPLHNYTPVRDAIGVLTSPEAYGLGARNITVSTIGVVPAMRRLAGEGLQLRLAVSLHAPHDHLRTQLVPPGRRWPIRDIMAAADEYVERIGRRVTYEYVMLDGVNDTLELGRQLGRVLRGRRCHVNLIPFNPIPGQPYRPTPDGRIRAFAAQVEASGVPVSVRVRRGVEMDAGCGQLSTRFKLESAPVALQAGDSVA</sequence>
<dbReference type="InterPro" id="IPR027492">
    <property type="entry name" value="RNA_MTrfase_RlmN"/>
</dbReference>